<keyword evidence="2" id="KW-1185">Reference proteome</keyword>
<gene>
    <name evidence="1" type="ORF">Tco_1080815</name>
</gene>
<name>A0ABQ5HW99_9ASTR</name>
<accession>A0ABQ5HW99</accession>
<evidence type="ECO:0000313" key="1">
    <source>
        <dbReference type="EMBL" id="GJT91970.1"/>
    </source>
</evidence>
<dbReference type="Proteomes" id="UP001151760">
    <property type="component" value="Unassembled WGS sequence"/>
</dbReference>
<reference evidence="1" key="1">
    <citation type="journal article" date="2022" name="Int. J. Mol. Sci.">
        <title>Draft Genome of Tanacetum Coccineum: Genomic Comparison of Closely Related Tanacetum-Family Plants.</title>
        <authorList>
            <person name="Yamashiro T."/>
            <person name="Shiraishi A."/>
            <person name="Nakayama K."/>
            <person name="Satake H."/>
        </authorList>
    </citation>
    <scope>NUCLEOTIDE SEQUENCE</scope>
</reference>
<dbReference type="EMBL" id="BQNB010020066">
    <property type="protein sequence ID" value="GJT91970.1"/>
    <property type="molecule type" value="Genomic_DNA"/>
</dbReference>
<proteinExistence type="predicted"/>
<evidence type="ECO:0000313" key="2">
    <source>
        <dbReference type="Proteomes" id="UP001151760"/>
    </source>
</evidence>
<protein>
    <submittedName>
        <fullName evidence="1">Uncharacterized protein</fullName>
    </submittedName>
</protein>
<organism evidence="1 2">
    <name type="scientific">Tanacetum coccineum</name>
    <dbReference type="NCBI Taxonomy" id="301880"/>
    <lineage>
        <taxon>Eukaryota</taxon>
        <taxon>Viridiplantae</taxon>
        <taxon>Streptophyta</taxon>
        <taxon>Embryophyta</taxon>
        <taxon>Tracheophyta</taxon>
        <taxon>Spermatophyta</taxon>
        <taxon>Magnoliopsida</taxon>
        <taxon>eudicotyledons</taxon>
        <taxon>Gunneridae</taxon>
        <taxon>Pentapetalae</taxon>
        <taxon>asterids</taxon>
        <taxon>campanulids</taxon>
        <taxon>Asterales</taxon>
        <taxon>Asteraceae</taxon>
        <taxon>Asteroideae</taxon>
        <taxon>Anthemideae</taxon>
        <taxon>Anthemidinae</taxon>
        <taxon>Tanacetum</taxon>
    </lineage>
</organism>
<comment type="caution">
    <text evidence="1">The sequence shown here is derived from an EMBL/GenBank/DDBJ whole genome shotgun (WGS) entry which is preliminary data.</text>
</comment>
<sequence length="99" mass="11159">MVAYLEKSEGSEGFYEIIDFISTSHIHYALTASPTIYTSLIEQFWQIAALCIIDDEVLGITANIDRKVKITVLEGSIRRHLKLEDSEGIPSLPTLEIFE</sequence>
<reference evidence="1" key="2">
    <citation type="submission" date="2022-01" db="EMBL/GenBank/DDBJ databases">
        <authorList>
            <person name="Yamashiro T."/>
            <person name="Shiraishi A."/>
            <person name="Satake H."/>
            <person name="Nakayama K."/>
        </authorList>
    </citation>
    <scope>NUCLEOTIDE SEQUENCE</scope>
</reference>